<dbReference type="PANTHER" id="PTHR21139">
    <property type="entry name" value="TRIOSEPHOSPHATE ISOMERASE"/>
    <property type="match status" value="1"/>
</dbReference>
<comment type="caution">
    <text evidence="8">The sequence shown here is derived from an EMBL/GenBank/DDBJ whole genome shotgun (WGS) entry which is preliminary data.</text>
</comment>
<keyword evidence="5 6" id="KW-0413">Isomerase</keyword>
<dbReference type="EC" id="5.3.1.1" evidence="6 7"/>
<dbReference type="Gene3D" id="3.20.20.70">
    <property type="entry name" value="Aldolase class I"/>
    <property type="match status" value="1"/>
</dbReference>
<evidence type="ECO:0000256" key="1">
    <source>
        <dbReference type="ARBA" id="ARBA00007422"/>
    </source>
</evidence>
<keyword evidence="2 6" id="KW-0312">Gluconeogenesis</keyword>
<feature type="binding site" evidence="6">
    <location>
        <position position="206"/>
    </location>
    <ligand>
        <name>substrate</name>
    </ligand>
</feature>
<dbReference type="SUPFAM" id="SSF51351">
    <property type="entry name" value="Triosephosphate isomerase (TIM)"/>
    <property type="match status" value="1"/>
</dbReference>
<feature type="active site" description="Electrophile" evidence="6">
    <location>
        <position position="92"/>
    </location>
</feature>
<name>A0ABY0IG34_9BACT</name>
<dbReference type="CDD" id="cd00311">
    <property type="entry name" value="TIM"/>
    <property type="match status" value="1"/>
</dbReference>
<feature type="binding site" evidence="6">
    <location>
        <position position="167"/>
    </location>
    <ligand>
        <name>substrate</name>
    </ligand>
</feature>
<dbReference type="InterPro" id="IPR020861">
    <property type="entry name" value="Triosephosphate_isomerase_AS"/>
</dbReference>
<reference evidence="9" key="1">
    <citation type="journal article" date="2019" name="Int. J. Syst. Evol. Microbiol.">
        <title>Halobacteriovorax valvorus sp. nov., a novel prokaryotic predator isolated from coastal seawater of China.</title>
        <authorList>
            <person name="Chen M.-X."/>
        </authorList>
    </citation>
    <scope>NUCLEOTIDE SEQUENCE [LARGE SCALE GENOMIC DNA]</scope>
    <source>
        <strain evidence="9">BL9</strain>
    </source>
</reference>
<comment type="similarity">
    <text evidence="1 6 7">Belongs to the triosephosphate isomerase family.</text>
</comment>
<comment type="function">
    <text evidence="6">Involved in the gluconeogenesis. Catalyzes stereospecifically the conversion of dihydroxyacetone phosphate (DHAP) to D-glyceraldehyde-3-phosphate (G3P).</text>
</comment>
<keyword evidence="9" id="KW-1185">Reference proteome</keyword>
<dbReference type="InterPro" id="IPR000652">
    <property type="entry name" value="Triosephosphate_isomerase"/>
</dbReference>
<dbReference type="PROSITE" id="PS51440">
    <property type="entry name" value="TIM_2"/>
    <property type="match status" value="1"/>
</dbReference>
<evidence type="ECO:0000256" key="5">
    <source>
        <dbReference type="ARBA" id="ARBA00023235"/>
    </source>
</evidence>
<dbReference type="RefSeq" id="WP_115361748.1">
    <property type="nucleotide sequence ID" value="NZ_QDKL01000002.1"/>
</dbReference>
<sequence>MTERTKYIVGNWKMNQNTQDVIAFFDAIDSTKLRHEAWIAPQAIHIPICLQNTDDFKIGAQNCATENSGAFTGEISPASLKDIGAEFVIIGHSERRSIFKEDDQTLNKKTKLALENDLFVIFCIGETLEEREAGKVEEVLATQLAQGLAGVSSEKIIIAYEPVWAIGTGVTASPEQAQEAHAFIRQYINENLSLDGEKTSILYGGSVKPANVEDLLSCKDIDGGLVGGAALKADSYLGLHV</sequence>
<evidence type="ECO:0000256" key="3">
    <source>
        <dbReference type="ARBA" id="ARBA00022490"/>
    </source>
</evidence>
<keyword evidence="4 6" id="KW-0324">Glycolysis</keyword>
<feature type="active site" description="Proton acceptor" evidence="6">
    <location>
        <position position="161"/>
    </location>
</feature>
<dbReference type="Proteomes" id="UP000443582">
    <property type="component" value="Unassembled WGS sequence"/>
</dbReference>
<evidence type="ECO:0000313" key="9">
    <source>
        <dbReference type="Proteomes" id="UP000443582"/>
    </source>
</evidence>
<dbReference type="InterPro" id="IPR035990">
    <property type="entry name" value="TIM_sf"/>
</dbReference>
<dbReference type="EMBL" id="QDKL01000002">
    <property type="protein sequence ID" value="RZF21893.1"/>
    <property type="molecule type" value="Genomic_DNA"/>
</dbReference>
<accession>A0ABY0IG34</accession>
<evidence type="ECO:0000256" key="6">
    <source>
        <dbReference type="HAMAP-Rule" id="MF_00147"/>
    </source>
</evidence>
<organism evidence="8 9">
    <name type="scientific">Halobacteriovorax vibrionivorans</name>
    <dbReference type="NCBI Taxonomy" id="2152716"/>
    <lineage>
        <taxon>Bacteria</taxon>
        <taxon>Pseudomonadati</taxon>
        <taxon>Bdellovibrionota</taxon>
        <taxon>Bacteriovoracia</taxon>
        <taxon>Bacteriovoracales</taxon>
        <taxon>Halobacteriovoraceae</taxon>
        <taxon>Halobacteriovorax</taxon>
    </lineage>
</organism>
<dbReference type="PANTHER" id="PTHR21139:SF42">
    <property type="entry name" value="TRIOSEPHOSPHATE ISOMERASE"/>
    <property type="match status" value="1"/>
</dbReference>
<protein>
    <recommendedName>
        <fullName evidence="6 7">Triosephosphate isomerase</fullName>
        <shortName evidence="6">TIM</shortName>
        <shortName evidence="6">TPI</shortName>
        <ecNumber evidence="6 7">5.3.1.1</ecNumber>
    </recommendedName>
    <alternativeName>
        <fullName evidence="6">Triose-phosphate isomerase</fullName>
    </alternativeName>
</protein>
<keyword evidence="3 6" id="KW-0963">Cytoplasm</keyword>
<comment type="subunit">
    <text evidence="6 7">Homodimer.</text>
</comment>
<gene>
    <name evidence="6" type="primary">tpiA</name>
    <name evidence="8" type="ORF">DAY19_09390</name>
</gene>
<evidence type="ECO:0000256" key="7">
    <source>
        <dbReference type="RuleBase" id="RU363013"/>
    </source>
</evidence>
<proteinExistence type="inferred from homology"/>
<feature type="binding site" evidence="6">
    <location>
        <begin position="11"/>
        <end position="13"/>
    </location>
    <ligand>
        <name>substrate</name>
    </ligand>
</feature>
<comment type="subcellular location">
    <subcellularLocation>
        <location evidence="6 7">Cytoplasm</location>
    </subcellularLocation>
</comment>
<dbReference type="PROSITE" id="PS00171">
    <property type="entry name" value="TIM_1"/>
    <property type="match status" value="1"/>
</dbReference>
<comment type="pathway">
    <text evidence="6 7">Carbohydrate biosynthesis; gluconeogenesis.</text>
</comment>
<evidence type="ECO:0000313" key="8">
    <source>
        <dbReference type="EMBL" id="RZF21893.1"/>
    </source>
</evidence>
<dbReference type="InterPro" id="IPR013785">
    <property type="entry name" value="Aldolase_TIM"/>
</dbReference>
<comment type="pathway">
    <text evidence="6 7">Carbohydrate degradation; glycolysis; D-glyceraldehyde 3-phosphate from glycerone phosphate: step 1/1.</text>
</comment>
<evidence type="ECO:0000256" key="2">
    <source>
        <dbReference type="ARBA" id="ARBA00022432"/>
    </source>
</evidence>
<dbReference type="HAMAP" id="MF_00147_B">
    <property type="entry name" value="TIM_B"/>
    <property type="match status" value="1"/>
</dbReference>
<dbReference type="GO" id="GO:0004807">
    <property type="term" value="F:triose-phosphate isomerase activity"/>
    <property type="evidence" value="ECO:0007669"/>
    <property type="project" value="UniProtKB-EC"/>
</dbReference>
<evidence type="ECO:0000256" key="4">
    <source>
        <dbReference type="ARBA" id="ARBA00023152"/>
    </source>
</evidence>
<dbReference type="InterPro" id="IPR022896">
    <property type="entry name" value="TrioseP_Isoase_bac/euk"/>
</dbReference>
<dbReference type="Pfam" id="PF00121">
    <property type="entry name" value="TIM"/>
    <property type="match status" value="1"/>
</dbReference>
<dbReference type="NCBIfam" id="TIGR00419">
    <property type="entry name" value="tim"/>
    <property type="match status" value="1"/>
</dbReference>
<comment type="catalytic activity">
    <reaction evidence="6 7">
        <text>D-glyceraldehyde 3-phosphate = dihydroxyacetone phosphate</text>
        <dbReference type="Rhea" id="RHEA:18585"/>
        <dbReference type="ChEBI" id="CHEBI:57642"/>
        <dbReference type="ChEBI" id="CHEBI:59776"/>
        <dbReference type="EC" id="5.3.1.1"/>
    </reaction>
</comment>
<feature type="binding site" evidence="6">
    <location>
        <begin position="227"/>
        <end position="228"/>
    </location>
    <ligand>
        <name>substrate</name>
    </ligand>
</feature>